<comment type="caution">
    <text evidence="3">The sequence shown here is derived from an EMBL/GenBank/DDBJ whole genome shotgun (WGS) entry which is preliminary data.</text>
</comment>
<accession>A0A482XG75</accession>
<reference evidence="3 4" key="1">
    <citation type="journal article" date="2017" name="Gigascience">
        <title>Genome sequence of the small brown planthopper, Laodelphax striatellus.</title>
        <authorList>
            <person name="Zhu J."/>
            <person name="Jiang F."/>
            <person name="Wang X."/>
            <person name="Yang P."/>
            <person name="Bao Y."/>
            <person name="Zhao W."/>
            <person name="Wang W."/>
            <person name="Lu H."/>
            <person name="Wang Q."/>
            <person name="Cui N."/>
            <person name="Li J."/>
            <person name="Chen X."/>
            <person name="Luo L."/>
            <person name="Yu J."/>
            <person name="Kang L."/>
            <person name="Cui F."/>
        </authorList>
    </citation>
    <scope>NUCLEOTIDE SEQUENCE [LARGE SCALE GENOMIC DNA]</scope>
    <source>
        <strain evidence="3">Lst14</strain>
    </source>
</reference>
<dbReference type="AlphaFoldDB" id="A0A482XG75"/>
<feature type="compositionally biased region" description="Low complexity" evidence="1">
    <location>
        <begin position="542"/>
        <end position="558"/>
    </location>
</feature>
<evidence type="ECO:0000313" key="3">
    <source>
        <dbReference type="EMBL" id="RZF44469.1"/>
    </source>
</evidence>
<feature type="region of interest" description="Disordered" evidence="1">
    <location>
        <begin position="536"/>
        <end position="570"/>
    </location>
</feature>
<dbReference type="OrthoDB" id="295078at2759"/>
<feature type="domain" description="PID" evidence="2">
    <location>
        <begin position="220"/>
        <end position="376"/>
    </location>
</feature>
<sequence>MKLYQVQYLGFATADRLFSIDMVPWVTSEIRRAGTSQQIKLGVHDGHVKGWKEESCNSRPIFSHSLLLVSKFRVFHGNVTSFTYVVADTQAPLLYCHLFETTEPDDVMELYATMKDQSSRVAHQPVRSLSSAASLTSLCSDISPSSSHFFEVFYVGRKVVRNGKVPDTFIDDIVAPIEADEKLKIARQCEENERRNSQDYILEQPETNNNIVPVMPAFTEEACQDKVGSVDALKARNSESTSELEKPSEEPVRMRKRSGSACSVLLKKPENFSSSNSQTNDFNRTMVFLIGRCDVRLISPDKKTVLLCVLLKNITNSVKGSKFGAHFGFICKDTSSENHIWYIFKCQSESVADDVVRALNQSHAVANDAIRRAKQSVVSCEHCPMVWYHRLCKEVDGLSDKKVEHIINKRLELLPEEEQEIVLTKVGGAENQKTLKEQNELMMMLLRAHSSATSARHIHDTAENRHEFLNQYLGGSTSTIFMKAKRSLTSSFDQLLKRKGSRDDLSLSAGSSHHSSIVKELSLPNNATLCKLTRQDSNANHLDVPPVSLSPRSSTTSRPTDEESNETTTP</sequence>
<dbReference type="SMR" id="A0A482XG75"/>
<dbReference type="InterPro" id="IPR006020">
    <property type="entry name" value="PTB/PI_dom"/>
</dbReference>
<evidence type="ECO:0000313" key="4">
    <source>
        <dbReference type="Proteomes" id="UP000291343"/>
    </source>
</evidence>
<dbReference type="SMART" id="SM00462">
    <property type="entry name" value="PTB"/>
    <property type="match status" value="1"/>
</dbReference>
<dbReference type="CDD" id="cd00934">
    <property type="entry name" value="PTB"/>
    <property type="match status" value="1"/>
</dbReference>
<proteinExistence type="predicted"/>
<protein>
    <recommendedName>
        <fullName evidence="2">PID domain-containing protein</fullName>
    </recommendedName>
</protein>
<dbReference type="STRING" id="195883.A0A482XG75"/>
<keyword evidence="4" id="KW-1185">Reference proteome</keyword>
<dbReference type="SUPFAM" id="SSF50729">
    <property type="entry name" value="PH domain-like"/>
    <property type="match status" value="2"/>
</dbReference>
<dbReference type="InParanoid" id="A0A482XG75"/>
<dbReference type="Proteomes" id="UP000291343">
    <property type="component" value="Unassembled WGS sequence"/>
</dbReference>
<dbReference type="EMBL" id="QKKF02010496">
    <property type="protein sequence ID" value="RZF44469.1"/>
    <property type="molecule type" value="Genomic_DNA"/>
</dbReference>
<evidence type="ECO:0000256" key="1">
    <source>
        <dbReference type="SAM" id="MobiDB-lite"/>
    </source>
</evidence>
<feature type="non-terminal residue" evidence="3">
    <location>
        <position position="570"/>
    </location>
</feature>
<evidence type="ECO:0000259" key="2">
    <source>
        <dbReference type="SMART" id="SM00462"/>
    </source>
</evidence>
<dbReference type="InterPro" id="IPR011993">
    <property type="entry name" value="PH-like_dom_sf"/>
</dbReference>
<dbReference type="Gene3D" id="2.30.29.30">
    <property type="entry name" value="Pleckstrin-homology domain (PH domain)/Phosphotyrosine-binding domain (PTB)"/>
    <property type="match status" value="1"/>
</dbReference>
<gene>
    <name evidence="3" type="ORF">LSTR_LSTR002242</name>
</gene>
<name>A0A482XG75_LAOST</name>
<organism evidence="3 4">
    <name type="scientific">Laodelphax striatellus</name>
    <name type="common">Small brown planthopper</name>
    <name type="synonym">Delphax striatella</name>
    <dbReference type="NCBI Taxonomy" id="195883"/>
    <lineage>
        <taxon>Eukaryota</taxon>
        <taxon>Metazoa</taxon>
        <taxon>Ecdysozoa</taxon>
        <taxon>Arthropoda</taxon>
        <taxon>Hexapoda</taxon>
        <taxon>Insecta</taxon>
        <taxon>Pterygota</taxon>
        <taxon>Neoptera</taxon>
        <taxon>Paraneoptera</taxon>
        <taxon>Hemiptera</taxon>
        <taxon>Auchenorrhyncha</taxon>
        <taxon>Fulgoroidea</taxon>
        <taxon>Delphacidae</taxon>
        <taxon>Criomorphinae</taxon>
        <taxon>Laodelphax</taxon>
    </lineage>
</organism>